<dbReference type="RefSeq" id="WP_159424236.1">
    <property type="nucleotide sequence ID" value="NZ_CP047182.1"/>
</dbReference>
<name>A0ABX6H5Q3_9MICO</name>
<reference evidence="3" key="1">
    <citation type="submission" date="2019-12" db="EMBL/GenBank/DDBJ databases">
        <title>Complete and draft genome sequences of new strains and members of some known species of the genus Rathayibacter isolated from plants.</title>
        <authorList>
            <person name="Tarlachkov S.V."/>
            <person name="Starodumova I.P."/>
            <person name="Dorofeeva L.V."/>
            <person name="Prisyazhnaya N.V."/>
            <person name="Leyn S."/>
            <person name="Zlamal J."/>
            <person name="Elan M."/>
            <person name="Osterman A.L."/>
            <person name="Nadler S."/>
            <person name="Subbotin S.A."/>
            <person name="Evtushenko L.I."/>
        </authorList>
    </citation>
    <scope>NUCLEOTIDE SEQUENCE [LARGE SCALE GENOMIC DNA]</scope>
    <source>
        <strain evidence="3">VKM Ac-2802</strain>
        <plasmid evidence="3">unnamed2</plasmid>
    </source>
</reference>
<proteinExistence type="predicted"/>
<evidence type="ECO:0000256" key="1">
    <source>
        <dbReference type="SAM" id="Phobius"/>
    </source>
</evidence>
<evidence type="ECO:0000313" key="3">
    <source>
        <dbReference type="Proteomes" id="UP000464597"/>
    </source>
</evidence>
<feature type="transmembrane region" description="Helical" evidence="1">
    <location>
        <begin position="12"/>
        <end position="36"/>
    </location>
</feature>
<keyword evidence="1" id="KW-1133">Transmembrane helix</keyword>
<geneLocation type="plasmid" evidence="2 3">
    <name>unnamed2</name>
</geneLocation>
<organism evidence="2 3">
    <name type="scientific">Rathayibacter festucae</name>
    <dbReference type="NCBI Taxonomy" id="110937"/>
    <lineage>
        <taxon>Bacteria</taxon>
        <taxon>Bacillati</taxon>
        <taxon>Actinomycetota</taxon>
        <taxon>Actinomycetes</taxon>
        <taxon>Micrococcales</taxon>
        <taxon>Microbacteriaceae</taxon>
        <taxon>Rathayibacter</taxon>
    </lineage>
</organism>
<sequence>MDDSSDRANRWAIGLGVAVLLPATLWTMLSSVMMGFSTDACSSGTPCDSGLANAGMAVGFFGAFAIAVAVIAALLFKVGQRGLNAWIPWTGIGLIILAGMAAQLMDQAAT</sequence>
<keyword evidence="2" id="KW-0614">Plasmid</keyword>
<keyword evidence="3" id="KW-1185">Reference proteome</keyword>
<keyword evidence="1" id="KW-0472">Membrane</keyword>
<accession>A0ABX6H5Q3</accession>
<evidence type="ECO:0000313" key="2">
    <source>
        <dbReference type="EMBL" id="QHC65076.1"/>
    </source>
</evidence>
<dbReference type="EMBL" id="CP047182">
    <property type="protein sequence ID" value="QHC65076.1"/>
    <property type="molecule type" value="Genomic_DNA"/>
</dbReference>
<dbReference type="Proteomes" id="UP000464597">
    <property type="component" value="Plasmid unnamed2"/>
</dbReference>
<feature type="transmembrane region" description="Helical" evidence="1">
    <location>
        <begin position="56"/>
        <end position="76"/>
    </location>
</feature>
<protein>
    <submittedName>
        <fullName evidence="2">Uncharacterized protein</fullName>
    </submittedName>
</protein>
<feature type="transmembrane region" description="Helical" evidence="1">
    <location>
        <begin position="83"/>
        <end position="105"/>
    </location>
</feature>
<gene>
    <name evidence="2" type="ORF">GSU69_19680</name>
</gene>
<keyword evidence="1" id="KW-0812">Transmembrane</keyword>